<reference evidence="1 2" key="1">
    <citation type="submission" date="2024-09" db="EMBL/GenBank/DDBJ databases">
        <title>Chromosome-scale assembly of Riccia fluitans.</title>
        <authorList>
            <person name="Paukszto L."/>
            <person name="Sawicki J."/>
            <person name="Karawczyk K."/>
            <person name="Piernik-Szablinska J."/>
            <person name="Szczecinska M."/>
            <person name="Mazdziarz M."/>
        </authorList>
    </citation>
    <scope>NUCLEOTIDE SEQUENCE [LARGE SCALE GENOMIC DNA]</scope>
    <source>
        <strain evidence="1">Rf_01</strain>
        <tissue evidence="1">Aerial parts of the thallus</tissue>
    </source>
</reference>
<keyword evidence="2" id="KW-1185">Reference proteome</keyword>
<sequence length="124" mass="13591">MEFTAVKEHQDIESSLSLKTHAAIRAGHCQIGQPQEVKQDTRTLPWFLLLLCFQSGRLEKALDDPLVFSVASCVDFDNSHMPNVRSCGNADMGRAASADCRGLMLWLVAFHCGGVDVCGPHTTM</sequence>
<organism evidence="1 2">
    <name type="scientific">Riccia fluitans</name>
    <dbReference type="NCBI Taxonomy" id="41844"/>
    <lineage>
        <taxon>Eukaryota</taxon>
        <taxon>Viridiplantae</taxon>
        <taxon>Streptophyta</taxon>
        <taxon>Embryophyta</taxon>
        <taxon>Marchantiophyta</taxon>
        <taxon>Marchantiopsida</taxon>
        <taxon>Marchantiidae</taxon>
        <taxon>Marchantiales</taxon>
        <taxon>Ricciaceae</taxon>
        <taxon>Riccia</taxon>
    </lineage>
</organism>
<protein>
    <submittedName>
        <fullName evidence="1">Uncharacterized protein</fullName>
    </submittedName>
</protein>
<dbReference type="EMBL" id="JBHFFA010000005">
    <property type="protein sequence ID" value="KAL2623844.1"/>
    <property type="molecule type" value="Genomic_DNA"/>
</dbReference>
<name>A0ABD1YBQ7_9MARC</name>
<dbReference type="AlphaFoldDB" id="A0ABD1YBQ7"/>
<evidence type="ECO:0000313" key="2">
    <source>
        <dbReference type="Proteomes" id="UP001605036"/>
    </source>
</evidence>
<gene>
    <name evidence="1" type="ORF">R1flu_008089</name>
</gene>
<evidence type="ECO:0000313" key="1">
    <source>
        <dbReference type="EMBL" id="KAL2623844.1"/>
    </source>
</evidence>
<comment type="caution">
    <text evidence="1">The sequence shown here is derived from an EMBL/GenBank/DDBJ whole genome shotgun (WGS) entry which is preliminary data.</text>
</comment>
<proteinExistence type="predicted"/>
<accession>A0ABD1YBQ7</accession>
<dbReference type="Proteomes" id="UP001605036">
    <property type="component" value="Unassembled WGS sequence"/>
</dbReference>